<dbReference type="PROSITE" id="PS50850">
    <property type="entry name" value="MFS"/>
    <property type="match status" value="1"/>
</dbReference>
<evidence type="ECO:0000256" key="3">
    <source>
        <dbReference type="SAM" id="MobiDB-lite"/>
    </source>
</evidence>
<evidence type="ECO:0000259" key="5">
    <source>
        <dbReference type="PROSITE" id="PS50850"/>
    </source>
</evidence>
<evidence type="ECO:0000256" key="1">
    <source>
        <dbReference type="ARBA" id="ARBA00004141"/>
    </source>
</evidence>
<feature type="compositionally biased region" description="Polar residues" evidence="3">
    <location>
        <begin position="254"/>
        <end position="273"/>
    </location>
</feature>
<dbReference type="Proteomes" id="UP000037904">
    <property type="component" value="Unassembled WGS sequence"/>
</dbReference>
<dbReference type="Pfam" id="PF07690">
    <property type="entry name" value="MFS_1"/>
    <property type="match status" value="2"/>
</dbReference>
<keyword evidence="4" id="KW-1133">Transmembrane helix</keyword>
<sequence length="499" mass="54184">MATQRTSATKTVGWLYHESGISAVYGAGKDAWLLILSRTCRMFAFKAVTLTIAQFFSELGFSDFRIGLFMSLTLLGDVFLGLVVTLMADGLGRRRVLVAGGALMALSGLIFSYFENFWILLLAAIVGVISASGSDFGPFRAIEESMLSHITSPNTRADVLAWYITSSSLGAAAGTALAGRFVEKLANREGWNLVAAYHATFWVYVLMGGLNVLFALLVSSKTEAAHHEDASEASDELAEGLLRESSDEDEDSSARTSIASNPQKPTSRFSGVSSGTRSVMYRLWFLLTVDSLADGMVSESLTTYFLDSKFSLSKARLGDIFSTAQVLATISTVFAGPLARHLGLVNTMVFTHLPSSISVLFFPFPSGVVITVILLWIRMGLNNMDQAPRAAFIAAVVKPEERTAVMGITSTLRTLAMATGPSLTGGLAESGKFWIAFVVGGILRIMYDVGLWLMFVNMKLHTHEAPQDEIASREESTDEEDVEMLRGSVERRRSEDDDV</sequence>
<dbReference type="InterPro" id="IPR011701">
    <property type="entry name" value="MFS"/>
</dbReference>
<keyword evidence="4" id="KW-0812">Transmembrane</keyword>
<evidence type="ECO:0000256" key="4">
    <source>
        <dbReference type="SAM" id="Phobius"/>
    </source>
</evidence>
<dbReference type="OrthoDB" id="10027823at2759"/>
<dbReference type="AlphaFoldDB" id="A0A0M9EQP4"/>
<feature type="transmembrane region" description="Helical" evidence="4">
    <location>
        <begin position="357"/>
        <end position="377"/>
    </location>
</feature>
<evidence type="ECO:0000313" key="6">
    <source>
        <dbReference type="EMBL" id="KPA37566.1"/>
    </source>
</evidence>
<feature type="transmembrane region" description="Helical" evidence="4">
    <location>
        <begin position="120"/>
        <end position="139"/>
    </location>
</feature>
<feature type="transmembrane region" description="Helical" evidence="4">
    <location>
        <begin position="283"/>
        <end position="306"/>
    </location>
</feature>
<accession>A0A0M9EQP4</accession>
<dbReference type="InterPro" id="IPR036259">
    <property type="entry name" value="MFS_trans_sf"/>
</dbReference>
<keyword evidence="2" id="KW-0325">Glycoprotein</keyword>
<protein>
    <submittedName>
        <fullName evidence="6">Multidrug resistance protein</fullName>
    </submittedName>
</protein>
<comment type="caution">
    <text evidence="6">The sequence shown here is derived from an EMBL/GenBank/DDBJ whole genome shotgun (WGS) entry which is preliminary data.</text>
</comment>
<dbReference type="EMBL" id="JXCE01000392">
    <property type="protein sequence ID" value="KPA37566.1"/>
    <property type="molecule type" value="Genomic_DNA"/>
</dbReference>
<feature type="transmembrane region" description="Helical" evidence="4">
    <location>
        <begin position="160"/>
        <end position="181"/>
    </location>
</feature>
<feature type="domain" description="Major facilitator superfamily (MFS) profile" evidence="5">
    <location>
        <begin position="30"/>
        <end position="459"/>
    </location>
</feature>
<feature type="transmembrane region" description="Helical" evidence="4">
    <location>
        <begin position="67"/>
        <end position="88"/>
    </location>
</feature>
<feature type="transmembrane region" description="Helical" evidence="4">
    <location>
        <begin position="433"/>
        <end position="455"/>
    </location>
</feature>
<feature type="transmembrane region" description="Helical" evidence="4">
    <location>
        <begin position="326"/>
        <end position="345"/>
    </location>
</feature>
<proteinExistence type="predicted"/>
<dbReference type="GO" id="GO:0000329">
    <property type="term" value="C:fungal-type vacuole membrane"/>
    <property type="evidence" value="ECO:0007669"/>
    <property type="project" value="TreeGrafter"/>
</dbReference>
<gene>
    <name evidence="6" type="ORF">FLAG1_09611</name>
</gene>
<feature type="compositionally biased region" description="Basic and acidic residues" evidence="3">
    <location>
        <begin position="488"/>
        <end position="499"/>
    </location>
</feature>
<evidence type="ECO:0000256" key="2">
    <source>
        <dbReference type="ARBA" id="ARBA00023180"/>
    </source>
</evidence>
<feature type="region of interest" description="Disordered" evidence="3">
    <location>
        <begin position="466"/>
        <end position="499"/>
    </location>
</feature>
<dbReference type="GO" id="GO:0022857">
    <property type="term" value="F:transmembrane transporter activity"/>
    <property type="evidence" value="ECO:0007669"/>
    <property type="project" value="InterPro"/>
</dbReference>
<keyword evidence="7" id="KW-1185">Reference proteome</keyword>
<dbReference type="PANTHER" id="PTHR23520">
    <property type="entry name" value="TRANSPORTER, PUTATIVE (AFU_ORTHOLOGUE AFUA_3G04000)-RELATED"/>
    <property type="match status" value="1"/>
</dbReference>
<organism evidence="6 7">
    <name type="scientific">Fusarium langsethiae</name>
    <dbReference type="NCBI Taxonomy" id="179993"/>
    <lineage>
        <taxon>Eukaryota</taxon>
        <taxon>Fungi</taxon>
        <taxon>Dikarya</taxon>
        <taxon>Ascomycota</taxon>
        <taxon>Pezizomycotina</taxon>
        <taxon>Sordariomycetes</taxon>
        <taxon>Hypocreomycetidae</taxon>
        <taxon>Hypocreales</taxon>
        <taxon>Nectriaceae</taxon>
        <taxon>Fusarium</taxon>
    </lineage>
</organism>
<feature type="transmembrane region" description="Helical" evidence="4">
    <location>
        <begin position="201"/>
        <end position="218"/>
    </location>
</feature>
<dbReference type="InterPro" id="IPR020846">
    <property type="entry name" value="MFS_dom"/>
</dbReference>
<keyword evidence="4" id="KW-0472">Membrane</keyword>
<dbReference type="SUPFAM" id="SSF103473">
    <property type="entry name" value="MFS general substrate transporter"/>
    <property type="match status" value="1"/>
</dbReference>
<reference evidence="6 7" key="1">
    <citation type="submission" date="2015-04" db="EMBL/GenBank/DDBJ databases">
        <title>The draft genome sequence of Fusarium langsethiae, a T-2/HT-2 mycotoxin producer.</title>
        <authorList>
            <person name="Lysoe E."/>
            <person name="Divon H.H."/>
            <person name="Terzi V."/>
            <person name="Orru L."/>
            <person name="Lamontanara A."/>
            <person name="Kolseth A.-K."/>
            <person name="Frandsen R.J."/>
            <person name="Nielsen K."/>
            <person name="Thrane U."/>
        </authorList>
    </citation>
    <scope>NUCLEOTIDE SEQUENCE [LARGE SCALE GENOMIC DNA]</scope>
    <source>
        <strain evidence="6 7">Fl201059</strain>
    </source>
</reference>
<feature type="compositionally biased region" description="Basic and acidic residues" evidence="3">
    <location>
        <begin position="466"/>
        <end position="475"/>
    </location>
</feature>
<dbReference type="PANTHER" id="PTHR23520:SF5">
    <property type="entry name" value="TRANSPORTER, PUTATIVE (AFU_ORTHOLOGUE AFUA_3G04000)-RELATED"/>
    <property type="match status" value="1"/>
</dbReference>
<feature type="region of interest" description="Disordered" evidence="3">
    <location>
        <begin position="227"/>
        <end position="273"/>
    </location>
</feature>
<evidence type="ECO:0000313" key="7">
    <source>
        <dbReference type="Proteomes" id="UP000037904"/>
    </source>
</evidence>
<name>A0A0M9EQP4_FUSLA</name>
<dbReference type="Gene3D" id="1.20.1250.20">
    <property type="entry name" value="MFS general substrate transporter like domains"/>
    <property type="match status" value="1"/>
</dbReference>
<feature type="transmembrane region" description="Helical" evidence="4">
    <location>
        <begin position="43"/>
        <end position="61"/>
    </location>
</feature>
<feature type="transmembrane region" description="Helical" evidence="4">
    <location>
        <begin position="95"/>
        <end position="114"/>
    </location>
</feature>
<comment type="subcellular location">
    <subcellularLocation>
        <location evidence="1">Membrane</location>
        <topology evidence="1">Multi-pass membrane protein</topology>
    </subcellularLocation>
</comment>